<dbReference type="Gene3D" id="3.30.530.20">
    <property type="match status" value="1"/>
</dbReference>
<dbReference type="Pfam" id="PF03364">
    <property type="entry name" value="Polyketide_cyc"/>
    <property type="match status" value="1"/>
</dbReference>
<dbReference type="EMBL" id="JAAOYM010000001">
    <property type="protein sequence ID" value="NIJ11522.1"/>
    <property type="molecule type" value="Genomic_DNA"/>
</dbReference>
<protein>
    <recommendedName>
        <fullName evidence="2">Coenzyme Q-binding protein COQ10 START domain-containing protein</fullName>
    </recommendedName>
</protein>
<dbReference type="InterPro" id="IPR023393">
    <property type="entry name" value="START-like_dom_sf"/>
</dbReference>
<keyword evidence="4" id="KW-1185">Reference proteome</keyword>
<proteinExistence type="predicted"/>
<evidence type="ECO:0000256" key="1">
    <source>
        <dbReference type="SAM" id="MobiDB-lite"/>
    </source>
</evidence>
<name>A0A7X5UNZ8_9PSEU</name>
<feature type="compositionally biased region" description="Low complexity" evidence="1">
    <location>
        <begin position="50"/>
        <end position="66"/>
    </location>
</feature>
<organism evidence="3 4">
    <name type="scientific">Saccharomonospora amisosensis</name>
    <dbReference type="NCBI Taxonomy" id="1128677"/>
    <lineage>
        <taxon>Bacteria</taxon>
        <taxon>Bacillati</taxon>
        <taxon>Actinomycetota</taxon>
        <taxon>Actinomycetes</taxon>
        <taxon>Pseudonocardiales</taxon>
        <taxon>Pseudonocardiaceae</taxon>
        <taxon>Saccharomonospora</taxon>
    </lineage>
</organism>
<gene>
    <name evidence="3" type="ORF">FHU38_001866</name>
</gene>
<dbReference type="Proteomes" id="UP000545493">
    <property type="component" value="Unassembled WGS sequence"/>
</dbReference>
<dbReference type="InterPro" id="IPR005031">
    <property type="entry name" value="COQ10_START"/>
</dbReference>
<feature type="domain" description="Coenzyme Q-binding protein COQ10 START" evidence="2">
    <location>
        <begin position="14"/>
        <end position="49"/>
    </location>
</feature>
<evidence type="ECO:0000259" key="2">
    <source>
        <dbReference type="Pfam" id="PF03364"/>
    </source>
</evidence>
<dbReference type="AlphaFoldDB" id="A0A7X5UNZ8"/>
<evidence type="ECO:0000313" key="3">
    <source>
        <dbReference type="EMBL" id="NIJ11522.1"/>
    </source>
</evidence>
<comment type="caution">
    <text evidence="3">The sequence shown here is derived from an EMBL/GenBank/DDBJ whole genome shotgun (WGS) entry which is preliminary data.</text>
</comment>
<dbReference type="RefSeq" id="WP_167168971.1">
    <property type="nucleotide sequence ID" value="NZ_JAAOYM010000001.1"/>
</dbReference>
<feature type="region of interest" description="Disordered" evidence="1">
    <location>
        <begin position="45"/>
        <end position="66"/>
    </location>
</feature>
<dbReference type="SUPFAM" id="SSF55961">
    <property type="entry name" value="Bet v1-like"/>
    <property type="match status" value="1"/>
</dbReference>
<sequence>MSLTSYLFRATWTINASPDAVFAAVVDVASYPRWWPDVRSVRPCDDDSGANDSGANDNGANDSGGADTDTALLVCRSTLPLPITVRMRRVEQNRPAGRVAVALTGDLEGILTGLVLAEDGTRLEITQRVVVRTRLLRSLSLVAHPLLRVNHAMMMRRGLRGLRAHVDSG</sequence>
<evidence type="ECO:0000313" key="4">
    <source>
        <dbReference type="Proteomes" id="UP000545493"/>
    </source>
</evidence>
<accession>A0A7X5UNZ8</accession>
<reference evidence="3 4" key="1">
    <citation type="submission" date="2020-03" db="EMBL/GenBank/DDBJ databases">
        <title>Sequencing the genomes of 1000 actinobacteria strains.</title>
        <authorList>
            <person name="Klenk H.-P."/>
        </authorList>
    </citation>
    <scope>NUCLEOTIDE SEQUENCE [LARGE SCALE GENOMIC DNA]</scope>
    <source>
        <strain evidence="3 4">DSM 45685</strain>
    </source>
</reference>